<dbReference type="InterPro" id="IPR001482">
    <property type="entry name" value="T2SS/T4SS_dom"/>
</dbReference>
<dbReference type="InterPro" id="IPR037257">
    <property type="entry name" value="T2SS_E_N_sf"/>
</dbReference>
<dbReference type="SUPFAM" id="SSF52540">
    <property type="entry name" value="P-loop containing nucleoside triphosphate hydrolases"/>
    <property type="match status" value="1"/>
</dbReference>
<proteinExistence type="inferred from homology"/>
<dbReference type="RefSeq" id="WP_286305007.1">
    <property type="nucleotide sequence ID" value="NZ_AP027741.1"/>
</dbReference>
<accession>A0ABP3D0D1</accession>
<evidence type="ECO:0000259" key="4">
    <source>
        <dbReference type="PROSITE" id="PS00662"/>
    </source>
</evidence>
<reference evidence="6" key="1">
    <citation type="journal article" date="2019" name="Int. J. Syst. Evol. Microbiol.">
        <title>The Global Catalogue of Microorganisms (GCM) 10K type strain sequencing project: providing services to taxonomists for standard genome sequencing and annotation.</title>
        <authorList>
            <consortium name="The Broad Institute Genomics Platform"/>
            <consortium name="The Broad Institute Genome Sequencing Center for Infectious Disease"/>
            <person name="Wu L."/>
            <person name="Ma J."/>
        </authorList>
    </citation>
    <scope>NUCLEOTIDE SEQUENCE [LARGE SCALE GENOMIC DNA]</scope>
    <source>
        <strain evidence="6">JCM 6886</strain>
    </source>
</reference>
<keyword evidence="2" id="KW-0547">Nucleotide-binding</keyword>
<gene>
    <name evidence="5" type="ORF">GCM10008964_09320</name>
</gene>
<dbReference type="CDD" id="cd01129">
    <property type="entry name" value="PulE-GspE-like"/>
    <property type="match status" value="1"/>
</dbReference>
<dbReference type="InterPro" id="IPR007831">
    <property type="entry name" value="T2SS_GspE_N"/>
</dbReference>
<keyword evidence="3" id="KW-0067">ATP-binding</keyword>
<evidence type="ECO:0000313" key="5">
    <source>
        <dbReference type="EMBL" id="GAA0219848.1"/>
    </source>
</evidence>
<dbReference type="EMBL" id="BAAADG010000003">
    <property type="protein sequence ID" value="GAA0219848.1"/>
    <property type="molecule type" value="Genomic_DNA"/>
</dbReference>
<dbReference type="SUPFAM" id="SSF160246">
    <property type="entry name" value="EspE N-terminal domain-like"/>
    <property type="match status" value="1"/>
</dbReference>
<comment type="caution">
    <text evidence="5">The sequence shown here is derived from an EMBL/GenBank/DDBJ whole genome shotgun (WGS) entry which is preliminary data.</text>
</comment>
<dbReference type="PANTHER" id="PTHR30258:SF2">
    <property type="entry name" value="COMG OPERON PROTEIN 1"/>
    <property type="match status" value="1"/>
</dbReference>
<dbReference type="PROSITE" id="PS00662">
    <property type="entry name" value="T2SP_E"/>
    <property type="match status" value="1"/>
</dbReference>
<dbReference type="Proteomes" id="UP001501476">
    <property type="component" value="Unassembled WGS sequence"/>
</dbReference>
<dbReference type="Pfam" id="PF05157">
    <property type="entry name" value="MshEN"/>
    <property type="match status" value="1"/>
</dbReference>
<sequence>MAIRDKALISAALEQGLITSEQYETARKEARRLQREELSTLCYQLRIPLNRFIHAFAALNDYPFIRPAQCLLDEKRLQRLSPTLCRQLRILPIHPTNDDKSVLSVVTDSPDNPVLKNQLGRIVKADYQLCVTDKATMDYQLQQLSHSQNLLSFDAVSEVSELLNEAYLNRASDIHIEALENYYLVRLRIDGSLQEYGRRYLPEEGVSLISRIKVMSNLDIAENRMPQDGGANHRTPMGNDFDLRIATAPTKFGERVTIRLLGTDNQLFTLQQLGMSDSALEQFSEIIQQPHGIILITGPTGSGKSTTLYAALSQLQCEEINILTAEDPVEMVIDGISQVQMNAKVNFASALRSFLRHDPDVIMVGEIRDTETGEVALKAATTGHLVLSTLHTNSAISSVTRLKDIGLEPFLIGSSLLGVIAQRLARRLCQHCKKPAMADADQLKALSLPEDSEVELWSPVGCPICGGSGYQGRIALFETFWVDDEVEALITENVDELTLRKRAKHFTSLAEDGKEKVLAGLTTFDEMRRLGLLTLFSEEDAA</sequence>
<keyword evidence="6" id="KW-1185">Reference proteome</keyword>
<dbReference type="SMART" id="SM00382">
    <property type="entry name" value="AAA"/>
    <property type="match status" value="1"/>
</dbReference>
<comment type="similarity">
    <text evidence="1">Belongs to the GSP E family.</text>
</comment>
<protein>
    <recommendedName>
        <fullName evidence="4">Bacterial type II secretion system protein E domain-containing protein</fullName>
    </recommendedName>
</protein>
<dbReference type="Gene3D" id="3.40.50.300">
    <property type="entry name" value="P-loop containing nucleotide triphosphate hydrolases"/>
    <property type="match status" value="1"/>
</dbReference>
<dbReference type="PANTHER" id="PTHR30258">
    <property type="entry name" value="TYPE II SECRETION SYSTEM PROTEIN GSPE-RELATED"/>
    <property type="match status" value="1"/>
</dbReference>
<dbReference type="Pfam" id="PF00437">
    <property type="entry name" value="T2SSE"/>
    <property type="match status" value="1"/>
</dbReference>
<dbReference type="Gene3D" id="3.30.450.90">
    <property type="match status" value="1"/>
</dbReference>
<organism evidence="5 6">
    <name type="scientific">Methylophaga marina</name>
    <dbReference type="NCBI Taxonomy" id="45495"/>
    <lineage>
        <taxon>Bacteria</taxon>
        <taxon>Pseudomonadati</taxon>
        <taxon>Pseudomonadota</taxon>
        <taxon>Gammaproteobacteria</taxon>
        <taxon>Thiotrichales</taxon>
        <taxon>Piscirickettsiaceae</taxon>
        <taxon>Methylophaga</taxon>
    </lineage>
</organism>
<evidence type="ECO:0000256" key="3">
    <source>
        <dbReference type="ARBA" id="ARBA00022840"/>
    </source>
</evidence>
<dbReference type="InterPro" id="IPR003593">
    <property type="entry name" value="AAA+_ATPase"/>
</dbReference>
<evidence type="ECO:0000256" key="2">
    <source>
        <dbReference type="ARBA" id="ARBA00022741"/>
    </source>
</evidence>
<evidence type="ECO:0000313" key="6">
    <source>
        <dbReference type="Proteomes" id="UP001501476"/>
    </source>
</evidence>
<name>A0ABP3D0D1_9GAMM</name>
<evidence type="ECO:0000256" key="1">
    <source>
        <dbReference type="ARBA" id="ARBA00006611"/>
    </source>
</evidence>
<dbReference type="InterPro" id="IPR027417">
    <property type="entry name" value="P-loop_NTPase"/>
</dbReference>
<feature type="domain" description="Bacterial type II secretion system protein E" evidence="4">
    <location>
        <begin position="355"/>
        <end position="369"/>
    </location>
</feature>